<reference evidence="6" key="2">
    <citation type="submission" date="2015-01" db="EMBL/GenBank/DDBJ databases">
        <title>Evolutionary Origins and Diversification of the Mycorrhizal Mutualists.</title>
        <authorList>
            <consortium name="DOE Joint Genome Institute"/>
            <consortium name="Mycorrhizal Genomics Consortium"/>
            <person name="Kohler A."/>
            <person name="Kuo A."/>
            <person name="Nagy L.G."/>
            <person name="Floudas D."/>
            <person name="Copeland A."/>
            <person name="Barry K.W."/>
            <person name="Cichocki N."/>
            <person name="Veneault-Fourrey C."/>
            <person name="LaButti K."/>
            <person name="Lindquist E.A."/>
            <person name="Lipzen A."/>
            <person name="Lundell T."/>
            <person name="Morin E."/>
            <person name="Murat C."/>
            <person name="Riley R."/>
            <person name="Ohm R."/>
            <person name="Sun H."/>
            <person name="Tunlid A."/>
            <person name="Henrissat B."/>
            <person name="Grigoriev I.V."/>
            <person name="Hibbett D.S."/>
            <person name="Martin F."/>
        </authorList>
    </citation>
    <scope>NUCLEOTIDE SEQUENCE [LARGE SCALE GENOMIC DNA]</scope>
    <source>
        <strain evidence="6">LaAM-08-1</strain>
    </source>
</reference>
<keyword evidence="6" id="KW-1185">Reference proteome</keyword>
<dbReference type="OrthoDB" id="21643at2759"/>
<dbReference type="PANTHER" id="PTHR48029">
    <property type="entry name" value="NUCLEOLAR PROTEIN 8"/>
    <property type="match status" value="1"/>
</dbReference>
<dbReference type="HOGENOM" id="CLU_037780_0_0_1"/>
<dbReference type="GO" id="GO:0005730">
    <property type="term" value="C:nucleolus"/>
    <property type="evidence" value="ECO:0007669"/>
    <property type="project" value="UniProtKB-SubCell"/>
</dbReference>
<comment type="subcellular location">
    <subcellularLocation>
        <location evidence="1">Nucleus</location>
        <location evidence="1">Nucleolus</location>
    </subcellularLocation>
</comment>
<dbReference type="EMBL" id="KN838583">
    <property type="protein sequence ID" value="KIK03165.1"/>
    <property type="molecule type" value="Genomic_DNA"/>
</dbReference>
<dbReference type="InterPro" id="IPR034138">
    <property type="entry name" value="NOP8_RRM"/>
</dbReference>
<dbReference type="SUPFAM" id="SSF54928">
    <property type="entry name" value="RNA-binding domain, RBD"/>
    <property type="match status" value="1"/>
</dbReference>
<evidence type="ECO:0000313" key="5">
    <source>
        <dbReference type="EMBL" id="KIK03165.1"/>
    </source>
</evidence>
<feature type="compositionally biased region" description="Acidic residues" evidence="4">
    <location>
        <begin position="232"/>
        <end position="244"/>
    </location>
</feature>
<dbReference type="STRING" id="1095629.A0A0C9WUZ8"/>
<gene>
    <name evidence="5" type="ORF">K443DRAFT_677010</name>
</gene>
<protein>
    <recommendedName>
        <fullName evidence="7">RRM domain-containing protein</fullName>
    </recommendedName>
</protein>
<sequence length="556" mass="61758">MDSTLITKRLHISGLTPAITADDISRRLSTFGSVKCVDGIGLLDGLGAPRKFGYITIETTAGKLAKCMNLLSGSTWKGAKLRFGEAKQDFAERIAAERESASNEPPQKRRKRQGGAYADDMSLVTPENAATRPGWKVTPLGRTMRPIKMRPTHPLPPTQDEVKGVRKSKKHADDVNLKKKKKKVKDPDTRARRKGIDMTKWGSEYLKGMFLDLEVQQGGKEMVVDVSVVVDSGDESSENGEEEASVSTSNAQSKARSPPPTSIPVEPFPAMVTSTSQAPRPVQAASSVPENNTNLALETSHSLNLLASLFGGKDEDEDWVGRESVGSDVDEDELVKGDKMLVDADEEGLNNFEVVPISKSMASISIRNDDRRNEEVEKVAQPKGTQNIVPQPKKPTQQTKLKDLFAPRDEEAGFSLLGHLDLDLEIDEEIPFISEQPMLPTESTPQPTEHYQPTLSSSHTKRTATFLDPKQVLFFPFSSASSITKARPRDPLEFTKEEGCYWRDPAVAFYRTNTEEEIRKRWEEERGELTRGWKKRSREAGKVQKRRRGGIEDGLE</sequence>
<feature type="compositionally biased region" description="Basic residues" evidence="4">
    <location>
        <begin position="532"/>
        <end position="548"/>
    </location>
</feature>
<feature type="region of interest" description="Disordered" evidence="4">
    <location>
        <begin position="524"/>
        <end position="556"/>
    </location>
</feature>
<dbReference type="AlphaFoldDB" id="A0A0C9WUZ8"/>
<dbReference type="Proteomes" id="UP000054477">
    <property type="component" value="Unassembled WGS sequence"/>
</dbReference>
<name>A0A0C9WUZ8_9AGAR</name>
<evidence type="ECO:0008006" key="7">
    <source>
        <dbReference type="Google" id="ProtNLM"/>
    </source>
</evidence>
<dbReference type="CDD" id="cd12226">
    <property type="entry name" value="RRM_NOL8"/>
    <property type="match status" value="1"/>
</dbReference>
<evidence type="ECO:0000256" key="3">
    <source>
        <dbReference type="ARBA" id="ARBA00023242"/>
    </source>
</evidence>
<feature type="region of interest" description="Disordered" evidence="4">
    <location>
        <begin position="232"/>
        <end position="268"/>
    </location>
</feature>
<keyword evidence="2" id="KW-0694">RNA-binding</keyword>
<feature type="compositionally biased region" description="Polar residues" evidence="4">
    <location>
        <begin position="441"/>
        <end position="458"/>
    </location>
</feature>
<organism evidence="5 6">
    <name type="scientific">Laccaria amethystina LaAM-08-1</name>
    <dbReference type="NCBI Taxonomy" id="1095629"/>
    <lineage>
        <taxon>Eukaryota</taxon>
        <taxon>Fungi</taxon>
        <taxon>Dikarya</taxon>
        <taxon>Basidiomycota</taxon>
        <taxon>Agaricomycotina</taxon>
        <taxon>Agaricomycetes</taxon>
        <taxon>Agaricomycetidae</taxon>
        <taxon>Agaricales</taxon>
        <taxon>Agaricineae</taxon>
        <taxon>Hydnangiaceae</taxon>
        <taxon>Laccaria</taxon>
    </lineage>
</organism>
<dbReference type="InterPro" id="IPR012677">
    <property type="entry name" value="Nucleotide-bd_a/b_plait_sf"/>
</dbReference>
<dbReference type="PANTHER" id="PTHR48029:SF1">
    <property type="entry name" value="NUCLEOLAR PROTEIN 8"/>
    <property type="match status" value="1"/>
</dbReference>
<evidence type="ECO:0000313" key="6">
    <source>
        <dbReference type="Proteomes" id="UP000054477"/>
    </source>
</evidence>
<dbReference type="InterPro" id="IPR035979">
    <property type="entry name" value="RBD_domain_sf"/>
</dbReference>
<reference evidence="5 6" key="1">
    <citation type="submission" date="2014-04" db="EMBL/GenBank/DDBJ databases">
        <authorList>
            <consortium name="DOE Joint Genome Institute"/>
            <person name="Kuo A."/>
            <person name="Kohler A."/>
            <person name="Nagy L.G."/>
            <person name="Floudas D."/>
            <person name="Copeland A."/>
            <person name="Barry K.W."/>
            <person name="Cichocki N."/>
            <person name="Veneault-Fourrey C."/>
            <person name="LaButti K."/>
            <person name="Lindquist E.A."/>
            <person name="Lipzen A."/>
            <person name="Lundell T."/>
            <person name="Morin E."/>
            <person name="Murat C."/>
            <person name="Sun H."/>
            <person name="Tunlid A."/>
            <person name="Henrissat B."/>
            <person name="Grigoriev I.V."/>
            <person name="Hibbett D.S."/>
            <person name="Martin F."/>
            <person name="Nordberg H.P."/>
            <person name="Cantor M.N."/>
            <person name="Hua S.X."/>
        </authorList>
    </citation>
    <scope>NUCLEOTIDE SEQUENCE [LARGE SCALE GENOMIC DNA]</scope>
    <source>
        <strain evidence="5 6">LaAM-08-1</strain>
    </source>
</reference>
<evidence type="ECO:0000256" key="4">
    <source>
        <dbReference type="SAM" id="MobiDB-lite"/>
    </source>
</evidence>
<evidence type="ECO:0000256" key="2">
    <source>
        <dbReference type="ARBA" id="ARBA00022884"/>
    </source>
</evidence>
<feature type="region of interest" description="Disordered" evidence="4">
    <location>
        <begin position="437"/>
        <end position="459"/>
    </location>
</feature>
<dbReference type="Gene3D" id="3.30.70.330">
    <property type="match status" value="1"/>
</dbReference>
<accession>A0A0C9WUZ8</accession>
<evidence type="ECO:0000256" key="1">
    <source>
        <dbReference type="ARBA" id="ARBA00004604"/>
    </source>
</evidence>
<dbReference type="GO" id="GO:0003723">
    <property type="term" value="F:RNA binding"/>
    <property type="evidence" value="ECO:0007669"/>
    <property type="project" value="UniProtKB-KW"/>
</dbReference>
<feature type="region of interest" description="Disordered" evidence="4">
    <location>
        <begin position="146"/>
        <end position="192"/>
    </location>
</feature>
<proteinExistence type="predicted"/>
<feature type="region of interest" description="Disordered" evidence="4">
    <location>
        <begin position="95"/>
        <end position="118"/>
    </location>
</feature>
<keyword evidence="3" id="KW-0539">Nucleus</keyword>